<sequence length="175" mass="19218">MSTSKMPYACFLMLAVLTTQTWACMRRGPQDKKPVGDGNSVPSLPTSSSGVSVNACGVCGQPISVTIIASNQIQEPFFEIQTAVKGHPQRELLHQLEVAATQDRRFRFVAEHFGSMGYMINAINGLSASTQNKTYWRTSSHIHVDGLALGISSYIPNDMEIIMFNFTSYATPDNH</sequence>
<proteinExistence type="predicted"/>
<feature type="region of interest" description="Disordered" evidence="1">
    <location>
        <begin position="28"/>
        <end position="47"/>
    </location>
</feature>
<dbReference type="AlphaFoldDB" id="A0AAV3YBW1"/>
<dbReference type="PANTHER" id="PTHR10559:SF18">
    <property type="entry name" value="TRANSCOBALAMIN II"/>
    <property type="match status" value="1"/>
</dbReference>
<evidence type="ECO:0000313" key="4">
    <source>
        <dbReference type="Proteomes" id="UP000735302"/>
    </source>
</evidence>
<protein>
    <submittedName>
        <fullName evidence="3">Gastric intrinsic factor</fullName>
    </submittedName>
</protein>
<keyword evidence="2" id="KW-0732">Signal</keyword>
<feature type="chain" id="PRO_5043371554" evidence="2">
    <location>
        <begin position="24"/>
        <end position="175"/>
    </location>
</feature>
<comment type="caution">
    <text evidence="3">The sequence shown here is derived from an EMBL/GenBank/DDBJ whole genome shotgun (WGS) entry which is preliminary data.</text>
</comment>
<dbReference type="Gene3D" id="2.170.130.30">
    <property type="match status" value="1"/>
</dbReference>
<dbReference type="PANTHER" id="PTHR10559">
    <property type="entry name" value="TRANSCOBALAMIN-1/GASTRIC INTRINSIC FACTOR"/>
    <property type="match status" value="1"/>
</dbReference>
<name>A0AAV3YBW1_9GAST</name>
<organism evidence="3 4">
    <name type="scientific">Plakobranchus ocellatus</name>
    <dbReference type="NCBI Taxonomy" id="259542"/>
    <lineage>
        <taxon>Eukaryota</taxon>
        <taxon>Metazoa</taxon>
        <taxon>Spiralia</taxon>
        <taxon>Lophotrochozoa</taxon>
        <taxon>Mollusca</taxon>
        <taxon>Gastropoda</taxon>
        <taxon>Heterobranchia</taxon>
        <taxon>Euthyneura</taxon>
        <taxon>Panpulmonata</taxon>
        <taxon>Sacoglossa</taxon>
        <taxon>Placobranchoidea</taxon>
        <taxon>Plakobranchidae</taxon>
        <taxon>Plakobranchus</taxon>
    </lineage>
</organism>
<evidence type="ECO:0000313" key="3">
    <source>
        <dbReference type="EMBL" id="GFN80503.1"/>
    </source>
</evidence>
<dbReference type="Proteomes" id="UP000735302">
    <property type="component" value="Unassembled WGS sequence"/>
</dbReference>
<reference evidence="3 4" key="1">
    <citation type="journal article" date="2021" name="Elife">
        <title>Chloroplast acquisition without the gene transfer in kleptoplastic sea slugs, Plakobranchus ocellatus.</title>
        <authorList>
            <person name="Maeda T."/>
            <person name="Takahashi S."/>
            <person name="Yoshida T."/>
            <person name="Shimamura S."/>
            <person name="Takaki Y."/>
            <person name="Nagai Y."/>
            <person name="Toyoda A."/>
            <person name="Suzuki Y."/>
            <person name="Arimoto A."/>
            <person name="Ishii H."/>
            <person name="Satoh N."/>
            <person name="Nishiyama T."/>
            <person name="Hasebe M."/>
            <person name="Maruyama T."/>
            <person name="Minagawa J."/>
            <person name="Obokata J."/>
            <person name="Shigenobu S."/>
        </authorList>
    </citation>
    <scope>NUCLEOTIDE SEQUENCE [LARGE SCALE GENOMIC DNA]</scope>
</reference>
<feature type="signal peptide" evidence="2">
    <location>
        <begin position="1"/>
        <end position="23"/>
    </location>
</feature>
<dbReference type="EMBL" id="BLXT01000825">
    <property type="protein sequence ID" value="GFN80503.1"/>
    <property type="molecule type" value="Genomic_DNA"/>
</dbReference>
<accession>A0AAV3YBW1</accession>
<keyword evidence="4" id="KW-1185">Reference proteome</keyword>
<gene>
    <name evidence="3" type="ORF">PoB_000700900</name>
</gene>
<dbReference type="InterPro" id="IPR051588">
    <property type="entry name" value="Cobalamin_Transport"/>
</dbReference>
<evidence type="ECO:0000256" key="1">
    <source>
        <dbReference type="SAM" id="MobiDB-lite"/>
    </source>
</evidence>
<evidence type="ECO:0000256" key="2">
    <source>
        <dbReference type="SAM" id="SignalP"/>
    </source>
</evidence>